<dbReference type="RefSeq" id="XP_003676274.1">
    <property type="nucleotide sequence ID" value="XM_003676226.1"/>
</dbReference>
<dbReference type="GeneID" id="96903519"/>
<keyword evidence="2" id="KW-1185">Reference proteome</keyword>
<dbReference type="KEGG" id="ncs:NCAS_0D03320"/>
<reference key="2">
    <citation type="submission" date="2011-08" db="EMBL/GenBank/DDBJ databases">
        <title>Genome sequence of Naumovozyma castellii.</title>
        <authorList>
            <person name="Gordon J.L."/>
            <person name="Armisen D."/>
            <person name="Proux-Wera E."/>
            <person name="OhEigeartaigh S.S."/>
            <person name="Byrne K.P."/>
            <person name="Wolfe K.H."/>
        </authorList>
    </citation>
    <scope>NUCLEOTIDE SEQUENCE</scope>
    <source>
        <strain>Type strain:CBS 4309</strain>
    </source>
</reference>
<protein>
    <submittedName>
        <fullName evidence="1">Uncharacterized protein</fullName>
    </submittedName>
</protein>
<dbReference type="HOGENOM" id="CLU_1054067_0_0_1"/>
<dbReference type="EMBL" id="HE576755">
    <property type="protein sequence ID" value="CCC69913.1"/>
    <property type="molecule type" value="Genomic_DNA"/>
</dbReference>
<proteinExistence type="predicted"/>
<dbReference type="InParanoid" id="G0VEC2"/>
<gene>
    <name evidence="1" type="primary">NCAS0D03320</name>
    <name evidence="1" type="ordered locus">NCAS_0D03320</name>
</gene>
<reference evidence="1 2" key="1">
    <citation type="journal article" date="2011" name="Proc. Natl. Acad. Sci. U.S.A.">
        <title>Evolutionary erosion of yeast sex chromosomes by mating-type switching accidents.</title>
        <authorList>
            <person name="Gordon J.L."/>
            <person name="Armisen D."/>
            <person name="Proux-Wera E."/>
            <person name="Oheigeartaigh S.S."/>
            <person name="Byrne K.P."/>
            <person name="Wolfe K.H."/>
        </authorList>
    </citation>
    <scope>NUCLEOTIDE SEQUENCE [LARGE SCALE GENOMIC DNA]</scope>
    <source>
        <strain evidence="2">ATCC 76901 / BCRC 22586 / CBS 4309 / NBRC 1992 / NRRL Y-12630</strain>
    </source>
</reference>
<dbReference type="AlphaFoldDB" id="G0VEC2"/>
<accession>G0VEC2</accession>
<evidence type="ECO:0000313" key="1">
    <source>
        <dbReference type="EMBL" id="CCC69913.1"/>
    </source>
</evidence>
<name>G0VEC2_NAUCA</name>
<dbReference type="Proteomes" id="UP000001640">
    <property type="component" value="Chromosome 4"/>
</dbReference>
<organism evidence="1 2">
    <name type="scientific">Naumovozyma castellii</name>
    <name type="common">Yeast</name>
    <name type="synonym">Saccharomyces castellii</name>
    <dbReference type="NCBI Taxonomy" id="27288"/>
    <lineage>
        <taxon>Eukaryota</taxon>
        <taxon>Fungi</taxon>
        <taxon>Dikarya</taxon>
        <taxon>Ascomycota</taxon>
        <taxon>Saccharomycotina</taxon>
        <taxon>Saccharomycetes</taxon>
        <taxon>Saccharomycetales</taxon>
        <taxon>Saccharomycetaceae</taxon>
        <taxon>Naumovozyma</taxon>
    </lineage>
</organism>
<sequence>MLPPQAINMPPFTHTSRTTDCDPLMDIIKTESLQSLNYSISKSILRVVDHLMENLLYPNDFVESPGAVIKELFSSSVTSLKDIQIRDKFQQEEAMLSNGTVLLLLISARKIVQTIRTMSVDPSNYHTIETNLLELRDTLNSIRTLMDGYLKFMKNSAYVGQEALNDELRQCVEYIDEYLSLLATPKTLTPELLNKINKRVTAGEIRVLSNSNVFKDYLLFLGEKGNGAVLSVSAALDLEDVDMTFDEFYEVRQEVLSISTRRIF</sequence>
<evidence type="ECO:0000313" key="2">
    <source>
        <dbReference type="Proteomes" id="UP000001640"/>
    </source>
</evidence>